<name>A0AAF0FX17_9EURY</name>
<dbReference type="GeneID" id="79949522"/>
<dbReference type="InterPro" id="IPR052712">
    <property type="entry name" value="Acid_resist_chaperone_HdeD"/>
</dbReference>
<keyword evidence="1" id="KW-1133">Transmembrane helix</keyword>
<evidence type="ECO:0000313" key="2">
    <source>
        <dbReference type="EMBL" id="WFN37550.1"/>
    </source>
</evidence>
<dbReference type="AlphaFoldDB" id="A0AAF0FX17"/>
<dbReference type="InterPro" id="IPR005325">
    <property type="entry name" value="DUF308_memb"/>
</dbReference>
<gene>
    <name evidence="2" type="ORF">L1994_03950</name>
</gene>
<dbReference type="KEGG" id="manq:L1994_03950"/>
<feature type="transmembrane region" description="Helical" evidence="1">
    <location>
        <begin position="16"/>
        <end position="37"/>
    </location>
</feature>
<keyword evidence="1" id="KW-0812">Transmembrane</keyword>
<dbReference type="GO" id="GO:0005886">
    <property type="term" value="C:plasma membrane"/>
    <property type="evidence" value="ECO:0007669"/>
    <property type="project" value="TreeGrafter"/>
</dbReference>
<evidence type="ECO:0000313" key="3">
    <source>
        <dbReference type="Proteomes" id="UP001218895"/>
    </source>
</evidence>
<dbReference type="EMBL" id="CP091092">
    <property type="protein sequence ID" value="WFN37550.1"/>
    <property type="molecule type" value="Genomic_DNA"/>
</dbReference>
<keyword evidence="3" id="KW-1185">Reference proteome</keyword>
<feature type="transmembrane region" description="Helical" evidence="1">
    <location>
        <begin position="132"/>
        <end position="151"/>
    </location>
</feature>
<feature type="transmembrane region" description="Helical" evidence="1">
    <location>
        <begin position="73"/>
        <end position="92"/>
    </location>
</feature>
<feature type="transmembrane region" description="Helical" evidence="1">
    <location>
        <begin position="43"/>
        <end position="61"/>
    </location>
</feature>
<organism evidence="2 3">
    <name type="scientific">Methanomicrobium antiquum</name>
    <dbReference type="NCBI Taxonomy" id="487686"/>
    <lineage>
        <taxon>Archaea</taxon>
        <taxon>Methanobacteriati</taxon>
        <taxon>Methanobacteriota</taxon>
        <taxon>Stenosarchaea group</taxon>
        <taxon>Methanomicrobia</taxon>
        <taxon>Methanomicrobiales</taxon>
        <taxon>Methanomicrobiaceae</taxon>
        <taxon>Methanomicrobium</taxon>
    </lineage>
</organism>
<dbReference type="RefSeq" id="WP_278100390.1">
    <property type="nucleotide sequence ID" value="NZ_CP091092.1"/>
</dbReference>
<dbReference type="PANTHER" id="PTHR34989">
    <property type="entry name" value="PROTEIN HDED"/>
    <property type="match status" value="1"/>
</dbReference>
<protein>
    <submittedName>
        <fullName evidence="2">DUF308 domain-containing protein</fullName>
    </submittedName>
</protein>
<proteinExistence type="predicted"/>
<dbReference type="Proteomes" id="UP001218895">
    <property type="component" value="Chromosome"/>
</dbReference>
<sequence>MEEVVVIESEFSPINWWVFLLQGLIAIIFGGIALVWAPLLLDLFAYFIGALIILFSISTIIKGFTNKDSGKSKIMIVILGIIGLIIGLLAVLNVEILWITIAVLIAIWAFLNGLGDLWLGLTAEAENKWYRLLLLLAGIIAIALGICLIIFPMLGTILIVQVIGLFIIAIGIVEIITGFMVQGRLSA</sequence>
<reference evidence="2" key="1">
    <citation type="submission" date="2022-01" db="EMBL/GenBank/DDBJ databases">
        <title>Complete genome of Methanomicrobium antiquum DSM 21220.</title>
        <authorList>
            <person name="Chen S.-C."/>
            <person name="You Y.-T."/>
            <person name="Zhou Y.-Z."/>
            <person name="Lai M.-C."/>
        </authorList>
    </citation>
    <scope>NUCLEOTIDE SEQUENCE</scope>
    <source>
        <strain evidence="2">DSM 21220</strain>
    </source>
</reference>
<evidence type="ECO:0000256" key="1">
    <source>
        <dbReference type="SAM" id="Phobius"/>
    </source>
</evidence>
<feature type="transmembrane region" description="Helical" evidence="1">
    <location>
        <begin position="157"/>
        <end position="181"/>
    </location>
</feature>
<keyword evidence="1" id="KW-0472">Membrane</keyword>
<dbReference type="Pfam" id="PF03729">
    <property type="entry name" value="DUF308"/>
    <property type="match status" value="2"/>
</dbReference>
<feature type="transmembrane region" description="Helical" evidence="1">
    <location>
        <begin position="98"/>
        <end position="120"/>
    </location>
</feature>
<accession>A0AAF0FX17</accession>
<dbReference type="PANTHER" id="PTHR34989:SF1">
    <property type="entry name" value="PROTEIN HDED"/>
    <property type="match status" value="1"/>
</dbReference>